<organism evidence="3 4">
    <name type="scientific">Rhizoclosmatium globosum</name>
    <dbReference type="NCBI Taxonomy" id="329046"/>
    <lineage>
        <taxon>Eukaryota</taxon>
        <taxon>Fungi</taxon>
        <taxon>Fungi incertae sedis</taxon>
        <taxon>Chytridiomycota</taxon>
        <taxon>Chytridiomycota incertae sedis</taxon>
        <taxon>Chytridiomycetes</taxon>
        <taxon>Chytridiales</taxon>
        <taxon>Chytriomycetaceae</taxon>
        <taxon>Rhizoclosmatium</taxon>
    </lineage>
</organism>
<sequence length="809" mass="90383">MEEGDLDLMKAKMMAFDRLIRIVQSKQVIKGATTVINYLKSFSSLSPATVTVAWKNPARVFLSLYMIVAHTKEIMPSMGEDEEAVKKVATEFLTKFEAFITTTSTQNKHFSVPNVMDLLSTWILYYNKFETWKERDTLKIVDGLIAHYLELENLWLSVKDQIDADVQWKPRVEEQQHQIFGRLQKFGAKAMDRFTAARRELHAQFGITDDDELADGMNQMSVDEFGHSSGDESKIKQRGVAVPGIRIGRDTDRSSSPSPSPSPSTLFSTSPQKFPGRIQQRMAATDSVSKPNVVAPQTSYARRSTTPSQRSASSRAASPANVELPQKPEAETPRLSTAPSSERLTGFPASTPGFGDLLTNEKLAHELTLDPEFSLKKPELSELETQVRAMARKAFFEQVTQEFARGNYGTHVPEFLKDIKDQLMSMVSEKGKIAAEIQEALDMDFITHQIKNKTLNLPSIMQFIVSKMAQLCAPLRDAAIRNITSDLTDARSGTDFVPIFDQILLVLDDMKLDLANYRLQTLRPHLKTQAVEYEKSKFKESLAAARKQSGANNDVPIAALLPRTKAWLAQTTQAKIQTARERNPENIDLPENRVRYTDILHDALLGLVFSNTAVTPDTIAETLVMDGARVFAFQNEGQLIVIVSALLMLVQNIVSEGRGDKGFLNALKDRLVALLKAPEGLSVENLALEIISSCEALVIDKKRGMLRATGRDSSVVEGLDETRKGLIRNMVDKTLSTKDPVFGLLKRRVQACIKAHVVSGSFKREGLDKAGLDVVRTELEAFSYRVAIWVRYNGEVYGEWYDDILKDLI</sequence>
<dbReference type="OrthoDB" id="276323at2759"/>
<dbReference type="PANTHER" id="PTHR12832:SF11">
    <property type="entry name" value="LD23868P"/>
    <property type="match status" value="1"/>
</dbReference>
<comment type="similarity">
    <text evidence="1">Belongs to the TCP11 family.</text>
</comment>
<feature type="compositionally biased region" description="Polar residues" evidence="2">
    <location>
        <begin position="286"/>
        <end position="300"/>
    </location>
</feature>
<dbReference type="InterPro" id="IPR008862">
    <property type="entry name" value="Tcp11"/>
</dbReference>
<feature type="compositionally biased region" description="Low complexity" evidence="2">
    <location>
        <begin position="301"/>
        <end position="320"/>
    </location>
</feature>
<dbReference type="Proteomes" id="UP000193642">
    <property type="component" value="Unassembled WGS sequence"/>
</dbReference>
<dbReference type="STRING" id="329046.A0A1Y2CUG5"/>
<evidence type="ECO:0000313" key="3">
    <source>
        <dbReference type="EMBL" id="ORY50698.1"/>
    </source>
</evidence>
<feature type="compositionally biased region" description="Basic and acidic residues" evidence="2">
    <location>
        <begin position="224"/>
        <end position="235"/>
    </location>
</feature>
<accession>A0A1Y2CUG5</accession>
<dbReference type="EMBL" id="MCGO01000006">
    <property type="protein sequence ID" value="ORY50698.1"/>
    <property type="molecule type" value="Genomic_DNA"/>
</dbReference>
<evidence type="ECO:0000313" key="4">
    <source>
        <dbReference type="Proteomes" id="UP000193642"/>
    </source>
</evidence>
<evidence type="ECO:0000256" key="1">
    <source>
        <dbReference type="ARBA" id="ARBA00010954"/>
    </source>
</evidence>
<dbReference type="Pfam" id="PF05794">
    <property type="entry name" value="Tcp11"/>
    <property type="match status" value="1"/>
</dbReference>
<name>A0A1Y2CUG5_9FUNG</name>
<evidence type="ECO:0000256" key="2">
    <source>
        <dbReference type="SAM" id="MobiDB-lite"/>
    </source>
</evidence>
<reference evidence="3 4" key="1">
    <citation type="submission" date="2016-07" db="EMBL/GenBank/DDBJ databases">
        <title>Pervasive Adenine N6-methylation of Active Genes in Fungi.</title>
        <authorList>
            <consortium name="DOE Joint Genome Institute"/>
            <person name="Mondo S.J."/>
            <person name="Dannebaum R.O."/>
            <person name="Kuo R.C."/>
            <person name="Labutti K."/>
            <person name="Haridas S."/>
            <person name="Kuo A."/>
            <person name="Salamov A."/>
            <person name="Ahrendt S.R."/>
            <person name="Lipzen A."/>
            <person name="Sullivan W."/>
            <person name="Andreopoulos W.B."/>
            <person name="Clum A."/>
            <person name="Lindquist E."/>
            <person name="Daum C."/>
            <person name="Ramamoorthy G.K."/>
            <person name="Gryganskyi A."/>
            <person name="Culley D."/>
            <person name="Magnuson J.K."/>
            <person name="James T.Y."/>
            <person name="O'Malley M.A."/>
            <person name="Stajich J.E."/>
            <person name="Spatafora J.W."/>
            <person name="Visel A."/>
            <person name="Grigoriev I.V."/>
        </authorList>
    </citation>
    <scope>NUCLEOTIDE SEQUENCE [LARGE SCALE GENOMIC DNA]</scope>
    <source>
        <strain evidence="3 4">JEL800</strain>
    </source>
</reference>
<feature type="compositionally biased region" description="Polar residues" evidence="2">
    <location>
        <begin position="334"/>
        <end position="343"/>
    </location>
</feature>
<dbReference type="AlphaFoldDB" id="A0A1Y2CUG5"/>
<comment type="caution">
    <text evidence="3">The sequence shown here is derived from an EMBL/GenBank/DDBJ whole genome shotgun (WGS) entry which is preliminary data.</text>
</comment>
<dbReference type="PANTHER" id="PTHR12832">
    <property type="entry name" value="TESTIS-SPECIFIC PROTEIN PBS13 T-COMPLEX 11"/>
    <property type="match status" value="1"/>
</dbReference>
<proteinExistence type="inferred from homology"/>
<feature type="region of interest" description="Disordered" evidence="2">
    <location>
        <begin position="221"/>
        <end position="353"/>
    </location>
</feature>
<gene>
    <name evidence="3" type="ORF">BCR33DRAFT_492371</name>
</gene>
<keyword evidence="4" id="KW-1185">Reference proteome</keyword>
<dbReference type="GO" id="GO:0010737">
    <property type="term" value="P:protein kinase A signaling"/>
    <property type="evidence" value="ECO:0007669"/>
    <property type="project" value="TreeGrafter"/>
</dbReference>
<protein>
    <submittedName>
        <fullName evidence="3">Tcp11-domain-containing protein</fullName>
    </submittedName>
</protein>